<keyword evidence="2" id="KW-1185">Reference proteome</keyword>
<dbReference type="EMBL" id="CVRI01000067">
    <property type="protein sequence ID" value="CRL06866.1"/>
    <property type="molecule type" value="Genomic_DNA"/>
</dbReference>
<sequence length="62" mass="6919">MFTLQAVLSLVKVEGYINTKVTCKKSCGNDTKTLRFLVLKGIARTLLHPHINSIIDTISFKV</sequence>
<proteinExistence type="predicted"/>
<gene>
    <name evidence="1" type="ORF">CLUMA_CG019921</name>
</gene>
<organism evidence="1 2">
    <name type="scientific">Clunio marinus</name>
    <dbReference type="NCBI Taxonomy" id="568069"/>
    <lineage>
        <taxon>Eukaryota</taxon>
        <taxon>Metazoa</taxon>
        <taxon>Ecdysozoa</taxon>
        <taxon>Arthropoda</taxon>
        <taxon>Hexapoda</taxon>
        <taxon>Insecta</taxon>
        <taxon>Pterygota</taxon>
        <taxon>Neoptera</taxon>
        <taxon>Endopterygota</taxon>
        <taxon>Diptera</taxon>
        <taxon>Nematocera</taxon>
        <taxon>Chironomoidea</taxon>
        <taxon>Chironomidae</taxon>
        <taxon>Clunio</taxon>
    </lineage>
</organism>
<protein>
    <submittedName>
        <fullName evidence="1">CLUMA_CG019921, isoform A</fullName>
    </submittedName>
</protein>
<accession>A0A1J1J4G5</accession>
<reference evidence="1 2" key="1">
    <citation type="submission" date="2015-04" db="EMBL/GenBank/DDBJ databases">
        <authorList>
            <person name="Syromyatnikov M.Y."/>
            <person name="Popov V.N."/>
        </authorList>
    </citation>
    <scope>NUCLEOTIDE SEQUENCE [LARGE SCALE GENOMIC DNA]</scope>
</reference>
<evidence type="ECO:0000313" key="1">
    <source>
        <dbReference type="EMBL" id="CRL06866.1"/>
    </source>
</evidence>
<name>A0A1J1J4G5_9DIPT</name>
<dbReference type="AlphaFoldDB" id="A0A1J1J4G5"/>
<dbReference type="Proteomes" id="UP000183832">
    <property type="component" value="Unassembled WGS sequence"/>
</dbReference>
<evidence type="ECO:0000313" key="2">
    <source>
        <dbReference type="Proteomes" id="UP000183832"/>
    </source>
</evidence>